<feature type="region of interest" description="Disordered" evidence="1">
    <location>
        <begin position="1"/>
        <end position="26"/>
    </location>
</feature>
<dbReference type="OrthoDB" id="9806359at2"/>
<sequence>MKDEADDTTSAPPAALHRVDGPADDPTGELVAIVPAGGAGTRLWPLSRRSRPKFLLDLVGSGRTLLQATVDRLLPLTGDGGVYVVTGVAHAEAVAGQLPELPVANLLAEPSPRDSMAAIALAAAVVEARLGPRVVASFAADHVVPDADRFRDCVRTAVLAARAGYVTTVGIEATGPSTAFGYIERGEELAAVPGAFGVRRFVEKPDAETAAGYLATGRYSWNAGMFVVRTDVLLGHLARLHPELAAGVREIAAAWDTAGRDDVLGRVWPTLERIAIDHAIAEPVAAQGGVAVVPGTFGWDDVGDVDALAGLLSAAGQDDAAAPVVLASSEPGASSGEPGDGAGAPIVVIDSPGALVAPGPDAPAIAVVGLPGVAVVRTGDAILVLSRDAAQDVKGVVDRLRELGRDDLV</sequence>
<name>A0A3N2DCK7_9MICO</name>
<dbReference type="PANTHER" id="PTHR46390:SF1">
    <property type="entry name" value="MANNOSE-1-PHOSPHATE GUANYLYLTRANSFERASE"/>
    <property type="match status" value="1"/>
</dbReference>
<gene>
    <name evidence="4" type="ORF">EDD28_2076</name>
</gene>
<dbReference type="SUPFAM" id="SSF53448">
    <property type="entry name" value="Nucleotide-diphospho-sugar transferases"/>
    <property type="match status" value="1"/>
</dbReference>
<dbReference type="Gene3D" id="3.90.550.10">
    <property type="entry name" value="Spore Coat Polysaccharide Biosynthesis Protein SpsA, Chain A"/>
    <property type="match status" value="1"/>
</dbReference>
<dbReference type="Pfam" id="PF00483">
    <property type="entry name" value="NTP_transferase"/>
    <property type="match status" value="1"/>
</dbReference>
<evidence type="ECO:0000313" key="4">
    <source>
        <dbReference type="EMBL" id="ROR97477.1"/>
    </source>
</evidence>
<comment type="caution">
    <text evidence="4">The sequence shown here is derived from an EMBL/GenBank/DDBJ whole genome shotgun (WGS) entry which is preliminary data.</text>
</comment>
<dbReference type="Proteomes" id="UP000275356">
    <property type="component" value="Unassembled WGS sequence"/>
</dbReference>
<dbReference type="RefSeq" id="WP_123739522.1">
    <property type="nucleotide sequence ID" value="NZ_RKHQ01000001.1"/>
</dbReference>
<organism evidence="4 5">
    <name type="scientific">Salana multivorans</name>
    <dbReference type="NCBI Taxonomy" id="120377"/>
    <lineage>
        <taxon>Bacteria</taxon>
        <taxon>Bacillati</taxon>
        <taxon>Actinomycetota</taxon>
        <taxon>Actinomycetes</taxon>
        <taxon>Micrococcales</taxon>
        <taxon>Beutenbergiaceae</taxon>
        <taxon>Salana</taxon>
    </lineage>
</organism>
<dbReference type="Pfam" id="PF22640">
    <property type="entry name" value="ManC_GMP_beta-helix"/>
    <property type="match status" value="1"/>
</dbReference>
<proteinExistence type="predicted"/>
<keyword evidence="4" id="KW-0808">Transferase</keyword>
<evidence type="ECO:0000313" key="5">
    <source>
        <dbReference type="Proteomes" id="UP000275356"/>
    </source>
</evidence>
<dbReference type="InterPro" id="IPR005835">
    <property type="entry name" value="NTP_transferase_dom"/>
</dbReference>
<accession>A0A3N2DCK7</accession>
<keyword evidence="4" id="KW-0413">Isomerase</keyword>
<feature type="domain" description="Nucleotidyl transferase" evidence="2">
    <location>
        <begin position="32"/>
        <end position="309"/>
    </location>
</feature>
<dbReference type="PANTHER" id="PTHR46390">
    <property type="entry name" value="MANNOSE-1-PHOSPHATE GUANYLYLTRANSFERASE"/>
    <property type="match status" value="1"/>
</dbReference>
<dbReference type="EMBL" id="RKHQ01000001">
    <property type="protein sequence ID" value="ROR97477.1"/>
    <property type="molecule type" value="Genomic_DNA"/>
</dbReference>
<dbReference type="SUPFAM" id="SSF159283">
    <property type="entry name" value="Guanosine diphospho-D-mannose pyrophosphorylase/mannose-6-phosphate isomerase linker domain"/>
    <property type="match status" value="1"/>
</dbReference>
<evidence type="ECO:0000259" key="3">
    <source>
        <dbReference type="Pfam" id="PF22640"/>
    </source>
</evidence>
<evidence type="ECO:0000256" key="1">
    <source>
        <dbReference type="SAM" id="MobiDB-lite"/>
    </source>
</evidence>
<keyword evidence="4" id="KW-0548">Nucleotidyltransferase</keyword>
<dbReference type="AlphaFoldDB" id="A0A3N2DCK7"/>
<keyword evidence="5" id="KW-1185">Reference proteome</keyword>
<dbReference type="CDD" id="cd02509">
    <property type="entry name" value="GDP-M1P_Guanylyltransferase"/>
    <property type="match status" value="1"/>
</dbReference>
<dbReference type="InterPro" id="IPR049577">
    <property type="entry name" value="GMPP_N"/>
</dbReference>
<dbReference type="InterPro" id="IPR029044">
    <property type="entry name" value="Nucleotide-diphossugar_trans"/>
</dbReference>
<evidence type="ECO:0000259" key="2">
    <source>
        <dbReference type="Pfam" id="PF00483"/>
    </source>
</evidence>
<dbReference type="InterPro" id="IPR051161">
    <property type="entry name" value="Mannose-6P_isomerase_type2"/>
</dbReference>
<protein>
    <submittedName>
        <fullName evidence="4">Mannose-1-phosphate guanylyltransferase (GDP) /mannose-6-phosphate isomerase type 2</fullName>
    </submittedName>
</protein>
<feature type="domain" description="MannoseP isomerase/GMP-like beta-helix" evidence="3">
    <location>
        <begin position="347"/>
        <end position="400"/>
    </location>
</feature>
<dbReference type="GO" id="GO:0004475">
    <property type="term" value="F:mannose-1-phosphate guanylyltransferase (GTP) activity"/>
    <property type="evidence" value="ECO:0007669"/>
    <property type="project" value="InterPro"/>
</dbReference>
<dbReference type="GO" id="GO:0016853">
    <property type="term" value="F:isomerase activity"/>
    <property type="evidence" value="ECO:0007669"/>
    <property type="project" value="UniProtKB-KW"/>
</dbReference>
<reference evidence="4 5" key="1">
    <citation type="submission" date="2018-11" db="EMBL/GenBank/DDBJ databases">
        <title>Sequencing the genomes of 1000 actinobacteria strains.</title>
        <authorList>
            <person name="Klenk H.-P."/>
        </authorList>
    </citation>
    <scope>NUCLEOTIDE SEQUENCE [LARGE SCALE GENOMIC DNA]</scope>
    <source>
        <strain evidence="4 5">DSM 13521</strain>
    </source>
</reference>
<dbReference type="InterPro" id="IPR054566">
    <property type="entry name" value="ManC/GMP-like_b-helix"/>
</dbReference>
<dbReference type="GO" id="GO:0009298">
    <property type="term" value="P:GDP-mannose biosynthetic process"/>
    <property type="evidence" value="ECO:0007669"/>
    <property type="project" value="TreeGrafter"/>
</dbReference>